<accession>A0A0C2XJQ7</accession>
<dbReference type="HOGENOM" id="CLU_069658_0_0_1"/>
<reference evidence="1 2" key="1">
    <citation type="submission" date="2014-04" db="EMBL/GenBank/DDBJ databases">
        <authorList>
            <consortium name="DOE Joint Genome Institute"/>
            <person name="Kuo A."/>
            <person name="Gay G."/>
            <person name="Dore J."/>
            <person name="Kohler A."/>
            <person name="Nagy L.G."/>
            <person name="Floudas D."/>
            <person name="Copeland A."/>
            <person name="Barry K.W."/>
            <person name="Cichocki N."/>
            <person name="Veneault-Fourrey C."/>
            <person name="LaButti K."/>
            <person name="Lindquist E.A."/>
            <person name="Lipzen A."/>
            <person name="Lundell T."/>
            <person name="Morin E."/>
            <person name="Murat C."/>
            <person name="Sun H."/>
            <person name="Tunlid A."/>
            <person name="Henrissat B."/>
            <person name="Grigoriev I.V."/>
            <person name="Hibbett D.S."/>
            <person name="Martin F."/>
            <person name="Nordberg H.P."/>
            <person name="Cantor M.N."/>
            <person name="Hua S.X."/>
        </authorList>
    </citation>
    <scope>NUCLEOTIDE SEQUENCE [LARGE SCALE GENOMIC DNA]</scope>
    <source>
        <strain evidence="2">h7</strain>
    </source>
</reference>
<keyword evidence="2" id="KW-1185">Reference proteome</keyword>
<sequence>MATFVVKHAGAALRQASSSRSAIFQRKIHSTAVVSKKKSKAIVDDLFGDDVALEDDLIKEESVPAAKSRLSTKPVSSKPSTPATPIVKKISLAERRKLSPEKLSERFEATVKYMEPRIGRKPSVAHPLVRKRAFLTLLDYARSEEHLRKIMELIPRFREARGDLHPDFAVDFTRRCQELQCPHLALELFGNFAKYNVHLNLEAGQWLIHSLYVLHPLEQVLVATRLFTAYNLPPISKDLPTASMVAAACYKHGTPEALDVARALRPEIRKMVKRAKLSKAGTLEERKKNKWVSWSLQKVNKAAKRLGEEAFASPKQIPLKIEVNPVPAQP</sequence>
<evidence type="ECO:0000313" key="2">
    <source>
        <dbReference type="Proteomes" id="UP000053424"/>
    </source>
</evidence>
<reference evidence="2" key="2">
    <citation type="submission" date="2015-01" db="EMBL/GenBank/DDBJ databases">
        <title>Evolutionary Origins and Diversification of the Mycorrhizal Mutualists.</title>
        <authorList>
            <consortium name="DOE Joint Genome Institute"/>
            <consortium name="Mycorrhizal Genomics Consortium"/>
            <person name="Kohler A."/>
            <person name="Kuo A."/>
            <person name="Nagy L.G."/>
            <person name="Floudas D."/>
            <person name="Copeland A."/>
            <person name="Barry K.W."/>
            <person name="Cichocki N."/>
            <person name="Veneault-Fourrey C."/>
            <person name="LaButti K."/>
            <person name="Lindquist E.A."/>
            <person name="Lipzen A."/>
            <person name="Lundell T."/>
            <person name="Morin E."/>
            <person name="Murat C."/>
            <person name="Riley R."/>
            <person name="Ohm R."/>
            <person name="Sun H."/>
            <person name="Tunlid A."/>
            <person name="Henrissat B."/>
            <person name="Grigoriev I.V."/>
            <person name="Hibbett D.S."/>
            <person name="Martin F."/>
        </authorList>
    </citation>
    <scope>NUCLEOTIDE SEQUENCE [LARGE SCALE GENOMIC DNA]</scope>
    <source>
        <strain evidence="2">h7</strain>
    </source>
</reference>
<dbReference type="EMBL" id="KN831793">
    <property type="protein sequence ID" value="KIM38013.1"/>
    <property type="molecule type" value="Genomic_DNA"/>
</dbReference>
<dbReference type="OrthoDB" id="565731at2759"/>
<protein>
    <submittedName>
        <fullName evidence="1">Uncharacterized protein</fullName>
    </submittedName>
</protein>
<organism evidence="1 2">
    <name type="scientific">Hebeloma cylindrosporum</name>
    <dbReference type="NCBI Taxonomy" id="76867"/>
    <lineage>
        <taxon>Eukaryota</taxon>
        <taxon>Fungi</taxon>
        <taxon>Dikarya</taxon>
        <taxon>Basidiomycota</taxon>
        <taxon>Agaricomycotina</taxon>
        <taxon>Agaricomycetes</taxon>
        <taxon>Agaricomycetidae</taxon>
        <taxon>Agaricales</taxon>
        <taxon>Agaricineae</taxon>
        <taxon>Hymenogastraceae</taxon>
        <taxon>Hebeloma</taxon>
    </lineage>
</organism>
<gene>
    <name evidence="1" type="ORF">M413DRAFT_448055</name>
</gene>
<dbReference type="AlphaFoldDB" id="A0A0C2XJQ7"/>
<dbReference type="STRING" id="686832.A0A0C2XJQ7"/>
<name>A0A0C2XJQ7_HEBCY</name>
<dbReference type="Proteomes" id="UP000053424">
    <property type="component" value="Unassembled WGS sequence"/>
</dbReference>
<evidence type="ECO:0000313" key="1">
    <source>
        <dbReference type="EMBL" id="KIM38013.1"/>
    </source>
</evidence>
<proteinExistence type="predicted"/>